<reference evidence="2" key="1">
    <citation type="journal article" date="2022" name="Environ. Microbiol.">
        <title>Geoalkalibacter halelectricus SAP #1 sp. nov. possessing extracellular electron transfer and mineral#reducing capabilities from a haloalkaline environment.</title>
        <authorList>
            <person name="Yadav S."/>
            <person name="Singh R."/>
            <person name="Sundharam S.S."/>
            <person name="Chaudhary S."/>
            <person name="Krishnamurthi S."/>
            <person name="Patil S.A."/>
        </authorList>
    </citation>
    <scope>NUCLEOTIDE SEQUENCE</scope>
    <source>
        <strain evidence="2">SAP-1</strain>
    </source>
</reference>
<evidence type="ECO:0000313" key="2">
    <source>
        <dbReference type="EMBL" id="UWZ81239.1"/>
    </source>
</evidence>
<feature type="transmembrane region" description="Helical" evidence="1">
    <location>
        <begin position="96"/>
        <end position="115"/>
    </location>
</feature>
<proteinExistence type="predicted"/>
<keyword evidence="1" id="KW-0812">Transmembrane</keyword>
<keyword evidence="1" id="KW-1133">Transmembrane helix</keyword>
<feature type="transmembrane region" description="Helical" evidence="1">
    <location>
        <begin position="202"/>
        <end position="224"/>
    </location>
</feature>
<keyword evidence="1" id="KW-0472">Membrane</keyword>
<dbReference type="EMBL" id="CP092109">
    <property type="protein sequence ID" value="UWZ81239.1"/>
    <property type="molecule type" value="Genomic_DNA"/>
</dbReference>
<dbReference type="Proteomes" id="UP001060414">
    <property type="component" value="Chromosome"/>
</dbReference>
<feature type="transmembrane region" description="Helical" evidence="1">
    <location>
        <begin position="35"/>
        <end position="55"/>
    </location>
</feature>
<feature type="transmembrane region" description="Helical" evidence="1">
    <location>
        <begin position="121"/>
        <end position="141"/>
    </location>
</feature>
<evidence type="ECO:0000313" key="3">
    <source>
        <dbReference type="Proteomes" id="UP001060414"/>
    </source>
</evidence>
<accession>A0ABY5ZRT9</accession>
<feature type="transmembrane region" description="Helical" evidence="1">
    <location>
        <begin position="61"/>
        <end position="84"/>
    </location>
</feature>
<sequence>MDLSVLQVGLWLVAGGVSFYFSLNNARVWTSISLGFFLILIGEIIPSAVPFLPGLDIPQVQALASIIGTIAIMVMTHGFMEYYVFSRTLELEGRKAYVYLGTALVIAGSVVFVLINPTPTARTLEIIGIIEKANWVFLSIINIDMIRKIYLNVKETPISRGFLAFMAVFFFIFLWKGSQLYIEVYDLGTLVGDYPFRHQLSLFVANLGNLLASVSVGATFIYLARLMR</sequence>
<keyword evidence="3" id="KW-1185">Reference proteome</keyword>
<feature type="transmembrane region" description="Helical" evidence="1">
    <location>
        <begin position="162"/>
        <end position="182"/>
    </location>
</feature>
<evidence type="ECO:0000256" key="1">
    <source>
        <dbReference type="SAM" id="Phobius"/>
    </source>
</evidence>
<protein>
    <submittedName>
        <fullName evidence="2">Uncharacterized protein</fullName>
    </submittedName>
</protein>
<gene>
    <name evidence="2" type="ORF">L9S41_07575</name>
</gene>
<dbReference type="RefSeq" id="WP_260749612.1">
    <property type="nucleotide sequence ID" value="NZ_CP092109.1"/>
</dbReference>
<feature type="transmembrane region" description="Helical" evidence="1">
    <location>
        <begin position="6"/>
        <end position="23"/>
    </location>
</feature>
<organism evidence="2 3">
    <name type="scientific">Geoalkalibacter halelectricus</name>
    <dbReference type="NCBI Taxonomy" id="2847045"/>
    <lineage>
        <taxon>Bacteria</taxon>
        <taxon>Pseudomonadati</taxon>
        <taxon>Thermodesulfobacteriota</taxon>
        <taxon>Desulfuromonadia</taxon>
        <taxon>Desulfuromonadales</taxon>
        <taxon>Geoalkalibacteraceae</taxon>
        <taxon>Geoalkalibacter</taxon>
    </lineage>
</organism>
<name>A0ABY5ZRT9_9BACT</name>